<evidence type="ECO:0000313" key="6">
    <source>
        <dbReference type="Proteomes" id="UP000007305"/>
    </source>
</evidence>
<dbReference type="PROSITE" id="PS50929">
    <property type="entry name" value="ABC_TM1F"/>
    <property type="match status" value="1"/>
</dbReference>
<keyword evidence="1" id="KW-0812">Transmembrane</keyword>
<dbReference type="EnsemblPlants" id="Zm00001eb125290_T001">
    <property type="protein sequence ID" value="Zm00001eb125290_P001"/>
    <property type="gene ID" value="Zm00001eb125290"/>
</dbReference>
<organism evidence="5 6">
    <name type="scientific">Zea mays</name>
    <name type="common">Maize</name>
    <dbReference type="NCBI Taxonomy" id="4577"/>
    <lineage>
        <taxon>Eukaryota</taxon>
        <taxon>Viridiplantae</taxon>
        <taxon>Streptophyta</taxon>
        <taxon>Embryophyta</taxon>
        <taxon>Tracheophyta</taxon>
        <taxon>Spermatophyta</taxon>
        <taxon>Magnoliopsida</taxon>
        <taxon>Liliopsida</taxon>
        <taxon>Poales</taxon>
        <taxon>Poaceae</taxon>
        <taxon>PACMAD clade</taxon>
        <taxon>Panicoideae</taxon>
        <taxon>Andropogonodae</taxon>
        <taxon>Andropogoneae</taxon>
        <taxon>Tripsacinae</taxon>
        <taxon>Zea</taxon>
    </lineage>
</organism>
<evidence type="ECO:0000256" key="1">
    <source>
        <dbReference type="ARBA" id="ARBA00022692"/>
    </source>
</evidence>
<dbReference type="GO" id="GO:0016020">
    <property type="term" value="C:membrane"/>
    <property type="evidence" value="ECO:0007669"/>
    <property type="project" value="InterPro"/>
</dbReference>
<dbReference type="InterPro" id="IPR036640">
    <property type="entry name" value="ABC1_TM_sf"/>
</dbReference>
<dbReference type="GO" id="GO:0140359">
    <property type="term" value="F:ABC-type transporter activity"/>
    <property type="evidence" value="ECO:0007669"/>
    <property type="project" value="InterPro"/>
</dbReference>
<reference evidence="5" key="2">
    <citation type="submission" date="2019-07" db="EMBL/GenBank/DDBJ databases">
        <authorList>
            <person name="Seetharam A."/>
            <person name="Woodhouse M."/>
            <person name="Cannon E."/>
        </authorList>
    </citation>
    <scope>NUCLEOTIDE SEQUENCE [LARGE SCALE GENOMIC DNA]</scope>
    <source>
        <strain evidence="5">cv. B73</strain>
    </source>
</reference>
<protein>
    <recommendedName>
        <fullName evidence="4">ABC transmembrane type-1 domain-containing protein</fullName>
    </recommendedName>
</protein>
<evidence type="ECO:0000256" key="2">
    <source>
        <dbReference type="ARBA" id="ARBA00022989"/>
    </source>
</evidence>
<dbReference type="Gene3D" id="1.20.1560.10">
    <property type="entry name" value="ABC transporter type 1, transmembrane domain"/>
    <property type="match status" value="1"/>
</dbReference>
<reference evidence="6" key="1">
    <citation type="submission" date="2015-12" db="EMBL/GenBank/DDBJ databases">
        <title>Update maize B73 reference genome by single molecule sequencing technologies.</title>
        <authorList>
            <consortium name="Maize Genome Sequencing Project"/>
            <person name="Ware D."/>
        </authorList>
    </citation>
    <scope>NUCLEOTIDE SEQUENCE [LARGE SCALE GENOMIC DNA]</scope>
    <source>
        <strain evidence="6">cv. B73</strain>
    </source>
</reference>
<dbReference type="InterPro" id="IPR011527">
    <property type="entry name" value="ABC1_TM_dom"/>
</dbReference>
<dbReference type="InParanoid" id="A0A804N0G4"/>
<keyword evidence="6" id="KW-1185">Reference proteome</keyword>
<evidence type="ECO:0000256" key="3">
    <source>
        <dbReference type="ARBA" id="ARBA00023136"/>
    </source>
</evidence>
<feature type="domain" description="ABC transmembrane type-1" evidence="4">
    <location>
        <begin position="1"/>
        <end position="50"/>
    </location>
</feature>
<sequence>MLSSVPPIAIAGAIVSKLMTGLSTRMQANYSDAGNVVEQTLGAIRTVVSFHIWRNNFTESKQRHHTSYMLWSLITPVNPANTWGPLIFIFAVSATKEAWDDYNRFKLKISVSVT</sequence>
<accession>A0A804N0G4</accession>
<keyword evidence="2" id="KW-1133">Transmembrane helix</keyword>
<dbReference type="Proteomes" id="UP000007305">
    <property type="component" value="Chromosome 3"/>
</dbReference>
<dbReference type="Pfam" id="PF00664">
    <property type="entry name" value="ABC_membrane"/>
    <property type="match status" value="1"/>
</dbReference>
<dbReference type="AlphaFoldDB" id="A0A804N0G4"/>
<dbReference type="GO" id="GO:0005524">
    <property type="term" value="F:ATP binding"/>
    <property type="evidence" value="ECO:0007669"/>
    <property type="project" value="InterPro"/>
</dbReference>
<dbReference type="SUPFAM" id="SSF90123">
    <property type="entry name" value="ABC transporter transmembrane region"/>
    <property type="match status" value="1"/>
</dbReference>
<keyword evidence="3" id="KW-0472">Membrane</keyword>
<evidence type="ECO:0000313" key="5">
    <source>
        <dbReference type="EnsemblPlants" id="Zm00001eb125290_P001"/>
    </source>
</evidence>
<dbReference type="Gramene" id="Zm00001eb125290_T001">
    <property type="protein sequence ID" value="Zm00001eb125290_P001"/>
    <property type="gene ID" value="Zm00001eb125290"/>
</dbReference>
<reference evidence="5" key="3">
    <citation type="submission" date="2021-05" db="UniProtKB">
        <authorList>
            <consortium name="EnsemblPlants"/>
        </authorList>
    </citation>
    <scope>IDENTIFICATION</scope>
    <source>
        <strain evidence="5">cv. B73</strain>
    </source>
</reference>
<evidence type="ECO:0000259" key="4">
    <source>
        <dbReference type="PROSITE" id="PS50929"/>
    </source>
</evidence>
<name>A0A804N0G4_MAIZE</name>
<proteinExistence type="predicted"/>